<name>A0A7U8C4U4_NEPCE</name>
<evidence type="ECO:0000256" key="1">
    <source>
        <dbReference type="SAM" id="Phobius"/>
    </source>
</evidence>
<organism evidence="2 3">
    <name type="scientific">Neptuniibacter caesariensis</name>
    <dbReference type="NCBI Taxonomy" id="207954"/>
    <lineage>
        <taxon>Bacteria</taxon>
        <taxon>Pseudomonadati</taxon>
        <taxon>Pseudomonadota</taxon>
        <taxon>Gammaproteobacteria</taxon>
        <taxon>Oceanospirillales</taxon>
        <taxon>Oceanospirillaceae</taxon>
        <taxon>Neptuniibacter</taxon>
    </lineage>
</organism>
<dbReference type="PANTHER" id="PTHR28008:SF1">
    <property type="entry name" value="DOMAIN PROTEIN, PUTATIVE (AFU_ORTHOLOGUE AFUA_3G10980)-RELATED"/>
    <property type="match status" value="1"/>
</dbReference>
<evidence type="ECO:0000313" key="2">
    <source>
        <dbReference type="EMBL" id="EAR59944.1"/>
    </source>
</evidence>
<keyword evidence="3" id="KW-1185">Reference proteome</keyword>
<sequence>MMHLLKGPILQARRLTSINLYRGKALGPPRQPRTEKENLNNSFTQKYKTIIWVIFLLALAALAYGIFRPAPPERIFENSDKVGHFMAFFGVSFMGRLALYKIPGWTYWSSWFVLAGLLEYLQGVLRPLRHFSIEDAYANAIGVLIAITVYIVATKISERAE</sequence>
<feature type="transmembrane region" description="Helical" evidence="1">
    <location>
        <begin position="82"/>
        <end position="99"/>
    </location>
</feature>
<protein>
    <recommendedName>
        <fullName evidence="4">VanZ-like domain-containing protein</fullName>
    </recommendedName>
</protein>
<gene>
    <name evidence="2" type="ORF">MED92_16075</name>
</gene>
<keyword evidence="1" id="KW-0472">Membrane</keyword>
<evidence type="ECO:0008006" key="4">
    <source>
        <dbReference type="Google" id="ProtNLM"/>
    </source>
</evidence>
<dbReference type="AlphaFoldDB" id="A0A7U8C4U4"/>
<feature type="transmembrane region" description="Helical" evidence="1">
    <location>
        <begin position="136"/>
        <end position="153"/>
    </location>
</feature>
<proteinExistence type="predicted"/>
<accession>A0A7U8C4U4</accession>
<feature type="transmembrane region" description="Helical" evidence="1">
    <location>
        <begin position="105"/>
        <end position="124"/>
    </location>
</feature>
<keyword evidence="1" id="KW-0812">Transmembrane</keyword>
<keyword evidence="1" id="KW-1133">Transmembrane helix</keyword>
<reference evidence="2 3" key="1">
    <citation type="submission" date="2006-02" db="EMBL/GenBank/DDBJ databases">
        <authorList>
            <person name="Pinhassi J."/>
            <person name="Pedros-Alio C."/>
            <person name="Ferriera S."/>
            <person name="Johnson J."/>
            <person name="Kravitz S."/>
            <person name="Halpern A."/>
            <person name="Remington K."/>
            <person name="Beeson K."/>
            <person name="Tran B."/>
            <person name="Rogers Y.-H."/>
            <person name="Friedman R."/>
            <person name="Venter J.C."/>
        </authorList>
    </citation>
    <scope>NUCLEOTIDE SEQUENCE [LARGE SCALE GENOMIC DNA]</scope>
    <source>
        <strain evidence="2 3">MED92</strain>
    </source>
</reference>
<comment type="caution">
    <text evidence="2">The sequence shown here is derived from an EMBL/GenBank/DDBJ whole genome shotgun (WGS) entry which is preliminary data.</text>
</comment>
<evidence type="ECO:0000313" key="3">
    <source>
        <dbReference type="Proteomes" id="UP000002171"/>
    </source>
</evidence>
<dbReference type="PANTHER" id="PTHR28008">
    <property type="entry name" value="DOMAIN PROTEIN, PUTATIVE (AFU_ORTHOLOGUE AFUA_3G10980)-RELATED"/>
    <property type="match status" value="1"/>
</dbReference>
<dbReference type="Proteomes" id="UP000002171">
    <property type="component" value="Unassembled WGS sequence"/>
</dbReference>
<dbReference type="EMBL" id="AAOW01000028">
    <property type="protein sequence ID" value="EAR59944.1"/>
    <property type="molecule type" value="Genomic_DNA"/>
</dbReference>
<feature type="transmembrane region" description="Helical" evidence="1">
    <location>
        <begin position="49"/>
        <end position="70"/>
    </location>
</feature>